<dbReference type="Proteomes" id="UP000252586">
    <property type="component" value="Unassembled WGS sequence"/>
</dbReference>
<dbReference type="SUPFAM" id="SSF81606">
    <property type="entry name" value="PP2C-like"/>
    <property type="match status" value="1"/>
</dbReference>
<reference evidence="2 3" key="1">
    <citation type="submission" date="2018-06" db="EMBL/GenBank/DDBJ databases">
        <title>Genomic Encyclopedia of Type Strains, Phase IV (KMG-IV): sequencing the most valuable type-strain genomes for metagenomic binning, comparative biology and taxonomic classification.</title>
        <authorList>
            <person name="Goeker M."/>
        </authorList>
    </citation>
    <scope>NUCLEOTIDE SEQUENCE [LARGE SCALE GENOMIC DNA]</scope>
    <source>
        <strain evidence="2 3">DSM 44599</strain>
    </source>
</reference>
<evidence type="ECO:0000313" key="2">
    <source>
        <dbReference type="EMBL" id="RBO83082.1"/>
    </source>
</evidence>
<dbReference type="RefSeq" id="WP_147266004.1">
    <property type="nucleotide sequence ID" value="NZ_CP107943.1"/>
</dbReference>
<dbReference type="AlphaFoldDB" id="A0A366CZ33"/>
<evidence type="ECO:0008006" key="4">
    <source>
        <dbReference type="Google" id="ProtNLM"/>
    </source>
</evidence>
<dbReference type="EMBL" id="QNRE01000019">
    <property type="protein sequence ID" value="RBO83082.1"/>
    <property type="molecule type" value="Genomic_DNA"/>
</dbReference>
<dbReference type="STRING" id="1210090.GCA_001613185_04841"/>
<feature type="region of interest" description="Disordered" evidence="1">
    <location>
        <begin position="1"/>
        <end position="23"/>
    </location>
</feature>
<keyword evidence="3" id="KW-1185">Reference proteome</keyword>
<protein>
    <recommendedName>
        <fullName evidence="4">Protein phosphatase 2C-like protein</fullName>
    </recommendedName>
</protein>
<accession>A0A366CZ33</accession>
<sequence>MAISEPRIAACSVPKPEDTDEDNEDQIAHAGDRVALSDGASRSARPEVWAELLVTAFVYDGLDPLDPMHLAVLRDKWMAQVSEPELPWYATAKLAEGGAATFLGLRLPDADGQYWANGVGDTCLLHIRDGDVLSAGPLQRAQDFSSRPSLVSTRPGENGFLDHVWHHEAIARPGDALILATDAAAAYLLGGPSELYQELVSTDVMVRHDEFEAWVDFARAERGMAPDDTTICVVWL</sequence>
<dbReference type="OrthoDB" id="5380902at2"/>
<proteinExistence type="predicted"/>
<evidence type="ECO:0000313" key="3">
    <source>
        <dbReference type="Proteomes" id="UP000252586"/>
    </source>
</evidence>
<organism evidence="2 3">
    <name type="scientific">Nocardia puris</name>
    <dbReference type="NCBI Taxonomy" id="208602"/>
    <lineage>
        <taxon>Bacteria</taxon>
        <taxon>Bacillati</taxon>
        <taxon>Actinomycetota</taxon>
        <taxon>Actinomycetes</taxon>
        <taxon>Mycobacteriales</taxon>
        <taxon>Nocardiaceae</taxon>
        <taxon>Nocardia</taxon>
    </lineage>
</organism>
<comment type="caution">
    <text evidence="2">The sequence shown here is derived from an EMBL/GenBank/DDBJ whole genome shotgun (WGS) entry which is preliminary data.</text>
</comment>
<gene>
    <name evidence="2" type="ORF">DFR74_1194</name>
</gene>
<dbReference type="InterPro" id="IPR036457">
    <property type="entry name" value="PPM-type-like_dom_sf"/>
</dbReference>
<name>A0A366CZ33_9NOCA</name>
<evidence type="ECO:0000256" key="1">
    <source>
        <dbReference type="SAM" id="MobiDB-lite"/>
    </source>
</evidence>